<reference evidence="1 2" key="1">
    <citation type="submission" date="2012-10" db="EMBL/GenBank/DDBJ databases">
        <title>Genome sequence of Vibrio Cholerae HENC-02.</title>
        <authorList>
            <person name="Eppinger M."/>
            <person name="Hasan N.A."/>
            <person name="Sengamalay N."/>
            <person name="Hine E."/>
            <person name="Su Q."/>
            <person name="Daugherty S.C."/>
            <person name="Young S."/>
            <person name="Sadzewicz L."/>
            <person name="Tallon L."/>
            <person name="Cebula T.A."/>
            <person name="Ravel J."/>
            <person name="Colwell R.R."/>
        </authorList>
    </citation>
    <scope>NUCLEOTIDE SEQUENCE [LARGE SCALE GENOMIC DNA]</scope>
    <source>
        <strain evidence="1 2">HENC-02</strain>
    </source>
</reference>
<organism evidence="1 2">
    <name type="scientific">Vibrio harveyi</name>
    <name type="common">Beneckea harveyi</name>
    <dbReference type="NCBI Taxonomy" id="669"/>
    <lineage>
        <taxon>Bacteria</taxon>
        <taxon>Pseudomonadati</taxon>
        <taxon>Pseudomonadota</taxon>
        <taxon>Gammaproteobacteria</taxon>
        <taxon>Vibrionales</taxon>
        <taxon>Vibrionaceae</taxon>
        <taxon>Vibrio</taxon>
    </lineage>
</organism>
<feature type="non-terminal residue" evidence="1">
    <location>
        <position position="1"/>
    </location>
</feature>
<dbReference type="Proteomes" id="UP000008367">
    <property type="component" value="Unassembled WGS sequence"/>
</dbReference>
<dbReference type="EMBL" id="AJSR01000390">
    <property type="protein sequence ID" value="EKM33228.1"/>
    <property type="molecule type" value="Genomic_DNA"/>
</dbReference>
<name>A0A454D3G7_VIBHA</name>
<gene>
    <name evidence="1" type="ORF">VCHENC02_1289B</name>
</gene>
<comment type="caution">
    <text evidence="1">The sequence shown here is derived from an EMBL/GenBank/DDBJ whole genome shotgun (WGS) entry which is preliminary data.</text>
</comment>
<protein>
    <submittedName>
        <fullName evidence="1">Uncharacterized protein</fullName>
    </submittedName>
</protein>
<proteinExistence type="predicted"/>
<accession>A0A454D3G7</accession>
<sequence>RDVECSDRFS</sequence>
<evidence type="ECO:0000313" key="1">
    <source>
        <dbReference type="EMBL" id="EKM33228.1"/>
    </source>
</evidence>
<evidence type="ECO:0000313" key="2">
    <source>
        <dbReference type="Proteomes" id="UP000008367"/>
    </source>
</evidence>